<dbReference type="InterPro" id="IPR000897">
    <property type="entry name" value="SRP54_GTPase_dom"/>
</dbReference>
<dbReference type="InterPro" id="IPR022941">
    <property type="entry name" value="SRP54"/>
</dbReference>
<dbReference type="EMBL" id="UINC01002503">
    <property type="protein sequence ID" value="SUZ97371.1"/>
    <property type="molecule type" value="Genomic_DNA"/>
</dbReference>
<dbReference type="SMART" id="SM00963">
    <property type="entry name" value="SRP54_N"/>
    <property type="match status" value="1"/>
</dbReference>
<dbReference type="GO" id="GO:0006614">
    <property type="term" value="P:SRP-dependent cotranslational protein targeting to membrane"/>
    <property type="evidence" value="ECO:0007669"/>
    <property type="project" value="InterPro"/>
</dbReference>
<dbReference type="Gene3D" id="1.20.120.140">
    <property type="entry name" value="Signal recognition particle SRP54, nucleotide-binding domain"/>
    <property type="match status" value="1"/>
</dbReference>
<dbReference type="SUPFAM" id="SSF52540">
    <property type="entry name" value="P-loop containing nucleoside triphosphate hydrolases"/>
    <property type="match status" value="1"/>
</dbReference>
<dbReference type="GO" id="GO:0005786">
    <property type="term" value="C:signal recognition particle, endoplasmic reticulum targeting"/>
    <property type="evidence" value="ECO:0007669"/>
    <property type="project" value="UniProtKB-KW"/>
</dbReference>
<dbReference type="InterPro" id="IPR004780">
    <property type="entry name" value="SRP"/>
</dbReference>
<dbReference type="EC" id="3.6.5.4" evidence="8"/>
<feature type="domain" description="SRP54-type proteins GTP-binding" evidence="9">
    <location>
        <begin position="268"/>
        <end position="281"/>
    </location>
</feature>
<keyword evidence="6" id="KW-0733">Signal recognition particle</keyword>
<dbReference type="GO" id="GO:0005525">
    <property type="term" value="F:GTP binding"/>
    <property type="evidence" value="ECO:0007669"/>
    <property type="project" value="UniProtKB-KW"/>
</dbReference>
<dbReference type="Gene3D" id="3.40.50.300">
    <property type="entry name" value="P-loop containing nucleotide triphosphate hydrolases"/>
    <property type="match status" value="1"/>
</dbReference>
<evidence type="ECO:0000256" key="4">
    <source>
        <dbReference type="ARBA" id="ARBA00022884"/>
    </source>
</evidence>
<dbReference type="InterPro" id="IPR004125">
    <property type="entry name" value="Signal_recog_particle_SRP54_M"/>
</dbReference>
<dbReference type="GO" id="GO:0003924">
    <property type="term" value="F:GTPase activity"/>
    <property type="evidence" value="ECO:0007669"/>
    <property type="project" value="InterPro"/>
</dbReference>
<evidence type="ECO:0000256" key="7">
    <source>
        <dbReference type="ARBA" id="ARBA00023274"/>
    </source>
</evidence>
<protein>
    <recommendedName>
        <fullName evidence="8">signal-recognition-particle GTPase</fullName>
        <ecNumber evidence="8">3.6.5.4</ecNumber>
    </recommendedName>
</protein>
<evidence type="ECO:0000256" key="2">
    <source>
        <dbReference type="ARBA" id="ARBA00022741"/>
    </source>
</evidence>
<keyword evidence="4" id="KW-0694">RNA-binding</keyword>
<dbReference type="InterPro" id="IPR013822">
    <property type="entry name" value="Signal_recog_particl_SRP54_hlx"/>
</dbReference>
<gene>
    <name evidence="10" type="ORF">METZ01_LOCUS50225</name>
</gene>
<keyword evidence="7" id="KW-0687">Ribonucleoprotein</keyword>
<dbReference type="CDD" id="cd18539">
    <property type="entry name" value="SRP_G"/>
    <property type="match status" value="1"/>
</dbReference>
<dbReference type="SUPFAM" id="SSF47446">
    <property type="entry name" value="Signal peptide-binding domain"/>
    <property type="match status" value="1"/>
</dbReference>
<keyword evidence="5" id="KW-0342">GTP-binding</keyword>
<dbReference type="AlphaFoldDB" id="A0A381S1Y8"/>
<sequence>MFDSLSGKLEKAFQLLKGHGRITEINIAETLKEVRRALLDADVNYKTAKDFTETVKQKALGQDVLTSLKPGQIMIKIVKDELTELMGGDSSEIDLTGKPSIVLMSGLQGSGKTTFSAKLANFLRKKNSMKPLMVACDVYRPAAIEQLHVLGKDLDVEVYSEDENKDPVSIAKAGIKYAKSKGFNLVIVDTAGRLAIDEFMMTEISNIKKAIKPQEVLFVVDSMTGQDAVNSAKTFNDILDFDGVVLTKLDGDSRGGAALSIKSVVDKPIKFIGTGEKMDALDAFHPARMADRILGMGDVISLVERAQQQFDEEEARKVQKKIAKNKFGFDDFLNQIQQIKKMGDMKDLVGMIPGAGKMMKDIDIDDDSFKHIEAIIHSMTPKERSNPALIDHSRKKRISKGSGTSLDDVNQLMKQFSQMSKMMKMMQTMGSNKMMQMMQNAKK</sequence>
<dbReference type="PANTHER" id="PTHR11564:SF5">
    <property type="entry name" value="SIGNAL RECOGNITION PARTICLE SUBUNIT SRP54"/>
    <property type="match status" value="1"/>
</dbReference>
<comment type="similarity">
    <text evidence="1">Belongs to the GTP-binding SRP family. SRP54 subfamily.</text>
</comment>
<evidence type="ECO:0000313" key="10">
    <source>
        <dbReference type="EMBL" id="SUZ97371.1"/>
    </source>
</evidence>
<evidence type="ECO:0000256" key="3">
    <source>
        <dbReference type="ARBA" id="ARBA00022801"/>
    </source>
</evidence>
<organism evidence="10">
    <name type="scientific">marine metagenome</name>
    <dbReference type="NCBI Taxonomy" id="408172"/>
    <lineage>
        <taxon>unclassified sequences</taxon>
        <taxon>metagenomes</taxon>
        <taxon>ecological metagenomes</taxon>
    </lineage>
</organism>
<evidence type="ECO:0000256" key="1">
    <source>
        <dbReference type="ARBA" id="ARBA00005450"/>
    </source>
</evidence>
<dbReference type="SMART" id="SM00962">
    <property type="entry name" value="SRP54"/>
    <property type="match status" value="1"/>
</dbReference>
<evidence type="ECO:0000256" key="5">
    <source>
        <dbReference type="ARBA" id="ARBA00023134"/>
    </source>
</evidence>
<dbReference type="GO" id="GO:0008312">
    <property type="term" value="F:7S RNA binding"/>
    <property type="evidence" value="ECO:0007669"/>
    <property type="project" value="InterPro"/>
</dbReference>
<dbReference type="FunFam" id="3.40.50.300:FF:000022">
    <property type="entry name" value="Signal recognition particle 54 kDa subunit"/>
    <property type="match status" value="1"/>
</dbReference>
<evidence type="ECO:0000256" key="8">
    <source>
        <dbReference type="ARBA" id="ARBA00035672"/>
    </source>
</evidence>
<dbReference type="Pfam" id="PF02881">
    <property type="entry name" value="SRP54_N"/>
    <property type="match status" value="1"/>
</dbReference>
<dbReference type="PANTHER" id="PTHR11564">
    <property type="entry name" value="SIGNAL RECOGNITION PARTICLE 54K PROTEIN SRP54"/>
    <property type="match status" value="1"/>
</dbReference>
<dbReference type="Gene3D" id="1.10.260.30">
    <property type="entry name" value="Signal recognition particle, SRP54 subunit, M-domain"/>
    <property type="match status" value="1"/>
</dbReference>
<dbReference type="PROSITE" id="PS00300">
    <property type="entry name" value="SRP54"/>
    <property type="match status" value="1"/>
</dbReference>
<evidence type="ECO:0000259" key="9">
    <source>
        <dbReference type="PROSITE" id="PS00300"/>
    </source>
</evidence>
<name>A0A381S1Y8_9ZZZZ</name>
<keyword evidence="3" id="KW-0378">Hydrolase</keyword>
<dbReference type="Pfam" id="PF02978">
    <property type="entry name" value="SRP_SPB"/>
    <property type="match status" value="1"/>
</dbReference>
<dbReference type="InterPro" id="IPR003593">
    <property type="entry name" value="AAA+_ATPase"/>
</dbReference>
<proteinExistence type="inferred from homology"/>
<dbReference type="InterPro" id="IPR027417">
    <property type="entry name" value="P-loop_NTPase"/>
</dbReference>
<evidence type="ECO:0000256" key="6">
    <source>
        <dbReference type="ARBA" id="ARBA00023135"/>
    </source>
</evidence>
<dbReference type="InterPro" id="IPR036891">
    <property type="entry name" value="Signal_recog_part_SRP54_M_sf"/>
</dbReference>
<reference evidence="10" key="1">
    <citation type="submission" date="2018-05" db="EMBL/GenBank/DDBJ databases">
        <authorList>
            <person name="Lanie J.A."/>
            <person name="Ng W.-L."/>
            <person name="Kazmierczak K.M."/>
            <person name="Andrzejewski T.M."/>
            <person name="Davidsen T.M."/>
            <person name="Wayne K.J."/>
            <person name="Tettelin H."/>
            <person name="Glass J.I."/>
            <person name="Rusch D."/>
            <person name="Podicherti R."/>
            <person name="Tsui H.-C.T."/>
            <person name="Winkler M.E."/>
        </authorList>
    </citation>
    <scope>NUCLEOTIDE SEQUENCE</scope>
</reference>
<dbReference type="SMART" id="SM00382">
    <property type="entry name" value="AAA"/>
    <property type="match status" value="1"/>
</dbReference>
<dbReference type="HAMAP" id="MF_00306">
    <property type="entry name" value="SRP54"/>
    <property type="match status" value="1"/>
</dbReference>
<accession>A0A381S1Y8</accession>
<keyword evidence="2" id="KW-0547">Nucleotide-binding</keyword>
<dbReference type="Pfam" id="PF00448">
    <property type="entry name" value="SRP54"/>
    <property type="match status" value="1"/>
</dbReference>
<dbReference type="InterPro" id="IPR042101">
    <property type="entry name" value="SRP54_N_sf"/>
</dbReference>
<dbReference type="NCBIfam" id="TIGR00959">
    <property type="entry name" value="ffh"/>
    <property type="match status" value="1"/>
</dbReference>